<proteinExistence type="predicted"/>
<dbReference type="PIRSF" id="PIRSF016578">
    <property type="entry name" value="HsaA"/>
    <property type="match status" value="1"/>
</dbReference>
<evidence type="ECO:0000256" key="1">
    <source>
        <dbReference type="ARBA" id="ARBA00023002"/>
    </source>
</evidence>
<evidence type="ECO:0000259" key="3">
    <source>
        <dbReference type="Pfam" id="PF08028"/>
    </source>
</evidence>
<reference evidence="4 5" key="1">
    <citation type="submission" date="2019-02" db="EMBL/GenBank/DDBJ databases">
        <authorList>
            <consortium name="Pathogen Informatics"/>
        </authorList>
    </citation>
    <scope>NUCLEOTIDE SEQUENCE [LARGE SCALE GENOMIC DNA]</scope>
    <source>
        <strain evidence="4 5">3012STDY6756503</strain>
    </source>
</reference>
<dbReference type="SUPFAM" id="SSF56645">
    <property type="entry name" value="Acyl-CoA dehydrogenase NM domain-like"/>
    <property type="match status" value="1"/>
</dbReference>
<dbReference type="InterPro" id="IPR013107">
    <property type="entry name" value="Acyl-CoA_DH_C"/>
</dbReference>
<protein>
    <submittedName>
        <fullName evidence="4">Sulfur acquisition oxidoreductase, SfnB family</fullName>
    </submittedName>
</protein>
<sequence>MTNIAPTLAPSHLSDPVADEDDLLARFAPVFERIAAGNTERERHRKFPFEEVDELNRAGFGRIRIPVELGGFGASLEQTFVLLARLGAADANVAHVWRNHLAFVEDRLNAAPSEGNARWIARFLDGEFVGGGWTEANNGTFANIATTVRRVGDAYRVTGAKYYATGSLYADWLDVIGKDDDGSLYTALVRRDDPGVELVDDWTGFGQQTTASGSATYTDVPADPDDVFPASERFVYQGHFYQTAILAVLTGITQAALRDGITALRERGRNYPQGLDPVPVRDAQVLQVIGEVSAQVFAAESALRTVARSLDAVAAAQAAGDLTARGRAVTDAQVATDHAQLVIIEAALTATTTVFDALGASGVSTDRLLDRHWRNARTLASHNPRVYKARIIGDWLVNGTDPVPDLGLFGRGGQGN</sequence>
<feature type="domain" description="Acyl-CoA dehydrogenase C-terminal" evidence="3">
    <location>
        <begin position="246"/>
        <end position="382"/>
    </location>
</feature>
<dbReference type="GeneID" id="60751853"/>
<dbReference type="Gene3D" id="1.10.540.10">
    <property type="entry name" value="Acyl-CoA dehydrogenase/oxidase, N-terminal domain"/>
    <property type="match status" value="1"/>
</dbReference>
<dbReference type="PANTHER" id="PTHR43884:SF12">
    <property type="entry name" value="ISOVALERYL-COA DEHYDROGENASE, MITOCHONDRIAL-RELATED"/>
    <property type="match status" value="1"/>
</dbReference>
<dbReference type="Pfam" id="PF08028">
    <property type="entry name" value="Acyl-CoA_dh_2"/>
    <property type="match status" value="1"/>
</dbReference>
<dbReference type="SUPFAM" id="SSF47203">
    <property type="entry name" value="Acyl-CoA dehydrogenase C-terminal domain-like"/>
    <property type="match status" value="1"/>
</dbReference>
<dbReference type="InterPro" id="IPR013786">
    <property type="entry name" value="AcylCoA_DH/ox_N"/>
</dbReference>
<dbReference type="InterPro" id="IPR036250">
    <property type="entry name" value="AcylCo_DH-like_C"/>
</dbReference>
<dbReference type="EMBL" id="CAACYD010000007">
    <property type="protein sequence ID" value="VFA90299.1"/>
    <property type="molecule type" value="Genomic_DNA"/>
</dbReference>
<name>A0ABD7V7V8_9ACTN</name>
<dbReference type="PANTHER" id="PTHR43884">
    <property type="entry name" value="ACYL-COA DEHYDROGENASE"/>
    <property type="match status" value="1"/>
</dbReference>
<organism evidence="4 5">
    <name type="scientific">Gordonia paraffinivorans</name>
    <dbReference type="NCBI Taxonomy" id="175628"/>
    <lineage>
        <taxon>Bacteria</taxon>
        <taxon>Bacillati</taxon>
        <taxon>Actinomycetota</taxon>
        <taxon>Actinomycetes</taxon>
        <taxon>Mycobacteriales</taxon>
        <taxon>Gordoniaceae</taxon>
        <taxon>Gordonia</taxon>
    </lineage>
</organism>
<dbReference type="InterPro" id="IPR046373">
    <property type="entry name" value="Acyl-CoA_Oxase/DH_mid-dom_sf"/>
</dbReference>
<feature type="domain" description="Acyl-CoA dehydrogenase/oxidase N-terminal" evidence="2">
    <location>
        <begin position="32"/>
        <end position="127"/>
    </location>
</feature>
<dbReference type="InterPro" id="IPR009100">
    <property type="entry name" value="AcylCoA_DH/oxidase_NM_dom_sf"/>
</dbReference>
<dbReference type="Pfam" id="PF02771">
    <property type="entry name" value="Acyl-CoA_dh_N"/>
    <property type="match status" value="1"/>
</dbReference>
<gene>
    <name evidence="4" type="ORF">NCTC8139_03882</name>
</gene>
<evidence type="ECO:0000313" key="5">
    <source>
        <dbReference type="Proteomes" id="UP000360750"/>
    </source>
</evidence>
<comment type="caution">
    <text evidence="4">The sequence shown here is derived from an EMBL/GenBank/DDBJ whole genome shotgun (WGS) entry which is preliminary data.</text>
</comment>
<dbReference type="InterPro" id="IPR037069">
    <property type="entry name" value="AcylCoA_DH/ox_N_sf"/>
</dbReference>
<evidence type="ECO:0000259" key="2">
    <source>
        <dbReference type="Pfam" id="PF02771"/>
    </source>
</evidence>
<dbReference type="Proteomes" id="UP000360750">
    <property type="component" value="Unassembled WGS sequence"/>
</dbReference>
<evidence type="ECO:0000313" key="4">
    <source>
        <dbReference type="EMBL" id="VFA90299.1"/>
    </source>
</evidence>
<keyword evidence="1" id="KW-0560">Oxidoreductase</keyword>
<dbReference type="AlphaFoldDB" id="A0ABD7V7V8"/>
<dbReference type="RefSeq" id="WP_131735192.1">
    <property type="nucleotide sequence ID" value="NZ_CAACYD010000007.1"/>
</dbReference>
<dbReference type="Gene3D" id="1.20.140.10">
    <property type="entry name" value="Butyryl-CoA Dehydrogenase, subunit A, domain 3"/>
    <property type="match status" value="1"/>
</dbReference>
<dbReference type="GO" id="GO:0016491">
    <property type="term" value="F:oxidoreductase activity"/>
    <property type="evidence" value="ECO:0007669"/>
    <property type="project" value="UniProtKB-KW"/>
</dbReference>
<accession>A0ABD7V7V8</accession>
<dbReference type="Gene3D" id="2.40.110.10">
    <property type="entry name" value="Butyryl-CoA Dehydrogenase, subunit A, domain 2"/>
    <property type="match status" value="1"/>
</dbReference>